<dbReference type="EMBL" id="VDCV01000004">
    <property type="protein sequence ID" value="KAB5561100.1"/>
    <property type="molecule type" value="Genomic_DNA"/>
</dbReference>
<feature type="binding site" evidence="10">
    <location>
        <position position="435"/>
    </location>
    <ligand>
        <name>FAD</name>
        <dbReference type="ChEBI" id="CHEBI:57692"/>
    </ligand>
</feature>
<dbReference type="Pfam" id="PF00667">
    <property type="entry name" value="FAD_binding_1"/>
    <property type="match status" value="1"/>
</dbReference>
<dbReference type="FunFam" id="3.40.50.360:FF:000015">
    <property type="entry name" value="NADPH-dependent diflavin oxidoreductase 1"/>
    <property type="match status" value="1"/>
</dbReference>
<comment type="similarity">
    <text evidence="10">Belongs to the NADPH-dependent diflavin oxidoreductase NDOR1 family.</text>
</comment>
<dbReference type="EC" id="1.18.1.-" evidence="10"/>
<dbReference type="InterPro" id="IPR039261">
    <property type="entry name" value="FNR_nucleotide-bd"/>
</dbReference>
<evidence type="ECO:0000313" key="14">
    <source>
        <dbReference type="Proteomes" id="UP000326939"/>
    </source>
</evidence>
<keyword evidence="8 10" id="KW-0521">NADP</keyword>
<dbReference type="PANTHER" id="PTHR19384">
    <property type="entry name" value="NITRIC OXIDE SYNTHASE-RELATED"/>
    <property type="match status" value="1"/>
</dbReference>
<dbReference type="AlphaFoldDB" id="A0A5N5N0T7"/>
<evidence type="ECO:0000256" key="3">
    <source>
        <dbReference type="ARBA" id="ARBA00004496"/>
    </source>
</evidence>
<reference evidence="14" key="1">
    <citation type="journal article" date="2019" name="Gigascience">
        <title>De novo genome assembly of the endangered Acer yangbiense, a plant species with extremely small populations endemic to Yunnan Province, China.</title>
        <authorList>
            <person name="Yang J."/>
            <person name="Wariss H.M."/>
            <person name="Tao L."/>
            <person name="Zhang R."/>
            <person name="Yun Q."/>
            <person name="Hollingsworth P."/>
            <person name="Dao Z."/>
            <person name="Luo G."/>
            <person name="Guo H."/>
            <person name="Ma Y."/>
            <person name="Sun W."/>
        </authorList>
    </citation>
    <scope>NUCLEOTIDE SEQUENCE [LARGE SCALE GENOMIC DNA]</scope>
    <source>
        <strain evidence="14">cv. br00</strain>
    </source>
</reference>
<dbReference type="FunFam" id="1.20.990.10:FF:000012">
    <property type="entry name" value="NADPH-dependent diflavin oxidoreductase 1"/>
    <property type="match status" value="1"/>
</dbReference>
<dbReference type="SUPFAM" id="SSF52218">
    <property type="entry name" value="Flavoproteins"/>
    <property type="match status" value="1"/>
</dbReference>
<dbReference type="InterPro" id="IPR017927">
    <property type="entry name" value="FAD-bd_FR_type"/>
</dbReference>
<dbReference type="Gene3D" id="1.20.990.10">
    <property type="entry name" value="NADPH-cytochrome p450 Reductase, Chain A, domain 3"/>
    <property type="match status" value="1"/>
</dbReference>
<keyword evidence="4 10" id="KW-0963">Cytoplasm</keyword>
<feature type="domain" description="FAD-binding FR-type" evidence="12">
    <location>
        <begin position="226"/>
        <end position="528"/>
    </location>
</feature>
<comment type="similarity">
    <text evidence="10">In the N-terminal section; belongs to the flavodoxin family.</text>
</comment>
<dbReference type="InterPro" id="IPR001433">
    <property type="entry name" value="OxRdtase_FAD/NAD-bd"/>
</dbReference>
<dbReference type="PRINTS" id="PR00371">
    <property type="entry name" value="FPNCR"/>
</dbReference>
<evidence type="ECO:0000313" key="13">
    <source>
        <dbReference type="EMBL" id="KAB5561100.1"/>
    </source>
</evidence>
<gene>
    <name evidence="13" type="ORF">DKX38_006057</name>
</gene>
<evidence type="ECO:0000256" key="7">
    <source>
        <dbReference type="ARBA" id="ARBA00022827"/>
    </source>
</evidence>
<feature type="binding site" evidence="10">
    <location>
        <position position="687"/>
    </location>
    <ligand>
        <name>FAD</name>
        <dbReference type="ChEBI" id="CHEBI:57692"/>
    </ligand>
</feature>
<dbReference type="InterPro" id="IPR008254">
    <property type="entry name" value="Flavodoxin/NO_synth"/>
</dbReference>
<dbReference type="Gene3D" id="2.40.30.10">
    <property type="entry name" value="Translation factors"/>
    <property type="match status" value="1"/>
</dbReference>
<dbReference type="InterPro" id="IPR003097">
    <property type="entry name" value="CysJ-like_FAD-binding"/>
</dbReference>
<dbReference type="GO" id="GO:0160246">
    <property type="term" value="F:NADPH-iron-sulfur [2Fe-2S] protein oxidoreductase activity"/>
    <property type="evidence" value="ECO:0007669"/>
    <property type="project" value="InterPro"/>
</dbReference>
<dbReference type="SUPFAM" id="SSF63380">
    <property type="entry name" value="Riboflavin synthase domain-like"/>
    <property type="match status" value="1"/>
</dbReference>
<comment type="similarity">
    <text evidence="10">In the C-terminal section; belongs to the flavoprotein pyridine nucleotide cytochrome reductase family.</text>
</comment>
<dbReference type="GO" id="GO:0005634">
    <property type="term" value="C:nucleus"/>
    <property type="evidence" value="ECO:0007669"/>
    <property type="project" value="UniProtKB-ARBA"/>
</dbReference>
<organism evidence="13 14">
    <name type="scientific">Salix brachista</name>
    <dbReference type="NCBI Taxonomy" id="2182728"/>
    <lineage>
        <taxon>Eukaryota</taxon>
        <taxon>Viridiplantae</taxon>
        <taxon>Streptophyta</taxon>
        <taxon>Embryophyta</taxon>
        <taxon>Tracheophyta</taxon>
        <taxon>Spermatophyta</taxon>
        <taxon>Magnoliopsida</taxon>
        <taxon>eudicotyledons</taxon>
        <taxon>Gunneridae</taxon>
        <taxon>Pentapetalae</taxon>
        <taxon>rosids</taxon>
        <taxon>fabids</taxon>
        <taxon>Malpighiales</taxon>
        <taxon>Salicaceae</taxon>
        <taxon>Saliceae</taxon>
        <taxon>Salix</taxon>
    </lineage>
</organism>
<evidence type="ECO:0000256" key="10">
    <source>
        <dbReference type="HAMAP-Rule" id="MF_03178"/>
    </source>
</evidence>
<feature type="binding site" evidence="10">
    <location>
        <position position="649"/>
    </location>
    <ligand>
        <name>NADP(+)</name>
        <dbReference type="ChEBI" id="CHEBI:58349"/>
    </ligand>
</feature>
<keyword evidence="14" id="KW-1185">Reference proteome</keyword>
<sequence>MEKKPAMLLILYATQTGNALDAAERIGRDAERRGCAASVSSIDDFDASSLPHRDTVIFVVSTTGQGDTPDSMKLFWKYLLQRNIAKNWLEGVHYAVFGLGDSGYQKYNFVAKKLDRRISDLGATAIVERGLGDDQHPSGYEGALDPWMSSLWIMLYQINPKFFPNGPDFVISDTTLIDRPKFQITYLETDKVDLQSSSATGLDCVQMQTGRARSMSPGKVSHIKNIPDCFLKMIKNQPLSRTGCGKDVRHFELEFVSACALPSVQTIQYGVGDVLEVLPDQDPSAVDAFLQRCNLNPESLIIHIALSRNVDIFSSLTVTYSTGNVVHPIGIESHHRDAEGNDSKVPIKLKTFVELTMDIASASPRRYFFEARMLPVLIVVVLPQACAILLSYTDNPFLIQVMSVFATAEHEKERLQYFASPEGRDDLYQYNQKERRTVLEVLEDFPSVQMPFEWLVQLVPPLKTRAFSISSSPSAHPNQVHLTVNVVSWTTPFKRKRTGLCSTWLAGLDPQDGVCIPAWFRKGSLPPPPASIPLVLVGPGTGCAPFRGFVEERAAQDLSGAAAPIMLFFGCRNEENDFLYKDFWLSHAQNAGPLSIARGGGFFVAFSRDQPQKVYVQHKMREQSERVWDLILEGASIYVAGSSTKMPSDVMSALEEIISKEAGVSRETAVLQLRRLEKEGRYHVEAWS</sequence>
<dbReference type="GO" id="GO:0016226">
    <property type="term" value="P:iron-sulfur cluster assembly"/>
    <property type="evidence" value="ECO:0007669"/>
    <property type="project" value="UniProtKB-UniRule"/>
</dbReference>
<dbReference type="PRINTS" id="PR00369">
    <property type="entry name" value="FLAVODOXIN"/>
</dbReference>
<dbReference type="InterPro" id="IPR023173">
    <property type="entry name" value="NADPH_Cyt_P450_Rdtase_alpha"/>
</dbReference>
<evidence type="ECO:0000259" key="12">
    <source>
        <dbReference type="PROSITE" id="PS51384"/>
    </source>
</evidence>
<evidence type="ECO:0000256" key="2">
    <source>
        <dbReference type="ARBA" id="ARBA00001974"/>
    </source>
</evidence>
<evidence type="ECO:0000256" key="8">
    <source>
        <dbReference type="ARBA" id="ARBA00022857"/>
    </source>
</evidence>
<proteinExistence type="inferred from homology"/>
<comment type="caution">
    <text evidence="13">The sequence shown here is derived from an EMBL/GenBank/DDBJ whole genome shotgun (WGS) entry which is preliminary data.</text>
</comment>
<evidence type="ECO:0000259" key="11">
    <source>
        <dbReference type="PROSITE" id="PS50902"/>
    </source>
</evidence>
<dbReference type="InterPro" id="IPR001709">
    <property type="entry name" value="Flavoprot_Pyr_Nucl_cyt_Rdtase"/>
</dbReference>
<feature type="binding site" evidence="10">
    <location>
        <begin position="607"/>
        <end position="608"/>
    </location>
    <ligand>
        <name>NADP(+)</name>
        <dbReference type="ChEBI" id="CHEBI:58349"/>
    </ligand>
</feature>
<evidence type="ECO:0000256" key="1">
    <source>
        <dbReference type="ARBA" id="ARBA00001917"/>
    </source>
</evidence>
<dbReference type="SUPFAM" id="SSF52343">
    <property type="entry name" value="Ferredoxin reductase-like, C-terminal NADP-linked domain"/>
    <property type="match status" value="1"/>
</dbReference>
<dbReference type="InterPro" id="IPR017938">
    <property type="entry name" value="Riboflavin_synthase-like_b-brl"/>
</dbReference>
<feature type="binding site" evidence="10">
    <location>
        <begin position="465"/>
        <end position="468"/>
    </location>
    <ligand>
        <name>FAD</name>
        <dbReference type="ChEBI" id="CHEBI:57692"/>
    </ligand>
</feature>
<dbReference type="PROSITE" id="PS50902">
    <property type="entry name" value="FLAVODOXIN_LIKE"/>
    <property type="match status" value="1"/>
</dbReference>
<dbReference type="Pfam" id="PF00258">
    <property type="entry name" value="Flavodoxin_1"/>
    <property type="match status" value="1"/>
</dbReference>
<evidence type="ECO:0000256" key="6">
    <source>
        <dbReference type="ARBA" id="ARBA00022643"/>
    </source>
</evidence>
<evidence type="ECO:0000256" key="9">
    <source>
        <dbReference type="ARBA" id="ARBA00023002"/>
    </source>
</evidence>
<evidence type="ECO:0000256" key="4">
    <source>
        <dbReference type="ARBA" id="ARBA00022490"/>
    </source>
</evidence>
<comment type="cofactor">
    <cofactor evidence="1 10">
        <name>FMN</name>
        <dbReference type="ChEBI" id="CHEBI:58210"/>
    </cofactor>
</comment>
<feature type="binding site" evidence="10">
    <location>
        <begin position="14"/>
        <end position="19"/>
    </location>
    <ligand>
        <name>FMN</name>
        <dbReference type="ChEBI" id="CHEBI:58210"/>
    </ligand>
</feature>
<dbReference type="GO" id="GO:0010181">
    <property type="term" value="F:FMN binding"/>
    <property type="evidence" value="ECO:0007669"/>
    <property type="project" value="UniProtKB-UniRule"/>
</dbReference>
<dbReference type="InterPro" id="IPR029039">
    <property type="entry name" value="Flavoprotein-like_sf"/>
</dbReference>
<dbReference type="Proteomes" id="UP000326939">
    <property type="component" value="Chromosome 4"/>
</dbReference>
<feature type="binding site" evidence="10">
    <location>
        <begin position="613"/>
        <end position="617"/>
    </location>
    <ligand>
        <name>NADP(+)</name>
        <dbReference type="ChEBI" id="CHEBI:58349"/>
    </ligand>
</feature>
<comment type="function">
    <text evidence="10">NADPH-dependent reductase which is a central component of the cytosolic iron-sulfur (Fe-S) protein assembly (CIA) machinery. Transfers electrons from NADPH via its FAD and FMN prosthetic groups to the [2Fe-2S] cluster of the anamorsin/DRE2 homolog, another key component of the CIA machinery. In turn, this reduced cluster provides electrons for assembly of cytosolic iron-sulfur cluster proteins.</text>
</comment>
<keyword evidence="9 10" id="KW-0560">Oxidoreductase</keyword>
<comment type="subcellular location">
    <subcellularLocation>
        <location evidence="3 10">Cytoplasm</location>
    </subcellularLocation>
</comment>
<comment type="catalytic activity">
    <reaction evidence="10">
        <text>2 oxidized [2Fe-2S]-[protein] + NADPH = 2 reduced [2Fe-2S]-[protein] + NADP(+) + H(+)</text>
        <dbReference type="Rhea" id="RHEA:67716"/>
        <dbReference type="Rhea" id="RHEA-COMP:17327"/>
        <dbReference type="Rhea" id="RHEA-COMP:17328"/>
        <dbReference type="ChEBI" id="CHEBI:15378"/>
        <dbReference type="ChEBI" id="CHEBI:33737"/>
        <dbReference type="ChEBI" id="CHEBI:33738"/>
        <dbReference type="ChEBI" id="CHEBI:57783"/>
        <dbReference type="ChEBI" id="CHEBI:58349"/>
    </reaction>
</comment>
<dbReference type="GO" id="GO:0050660">
    <property type="term" value="F:flavin adenine dinucleotide binding"/>
    <property type="evidence" value="ECO:0007669"/>
    <property type="project" value="UniProtKB-UniRule"/>
</dbReference>
<keyword evidence="6 10" id="KW-0288">FMN</keyword>
<dbReference type="FunFam" id="3.40.50.80:FF:000032">
    <property type="entry name" value="NADPH-dependent diflavin oxidoreductase 1"/>
    <property type="match status" value="1"/>
</dbReference>
<feature type="binding site" evidence="10">
    <location>
        <position position="541"/>
    </location>
    <ligand>
        <name>NADP(+)</name>
        <dbReference type="ChEBI" id="CHEBI:58349"/>
    </ligand>
</feature>
<dbReference type="PANTHER" id="PTHR19384:SF10">
    <property type="entry name" value="NADPH-DEPENDENT DIFLAVIN OXIDOREDUCTASE 1"/>
    <property type="match status" value="1"/>
</dbReference>
<dbReference type="HAMAP" id="MF_03178">
    <property type="entry name" value="NDOR1"/>
    <property type="match status" value="1"/>
</dbReference>
<feature type="binding site" evidence="10">
    <location>
        <begin position="499"/>
        <end position="502"/>
    </location>
    <ligand>
        <name>FAD</name>
        <dbReference type="ChEBI" id="CHEBI:57692"/>
    </ligand>
</feature>
<dbReference type="InterPro" id="IPR001094">
    <property type="entry name" value="Flavdoxin-like"/>
</dbReference>
<dbReference type="Gene3D" id="3.40.50.80">
    <property type="entry name" value="Nucleotide-binding domain of ferredoxin-NADP reductase (FNR) module"/>
    <property type="match status" value="1"/>
</dbReference>
<keyword evidence="5 10" id="KW-0285">Flavoprotein</keyword>
<comment type="cofactor">
    <cofactor evidence="2 10">
        <name>FAD</name>
        <dbReference type="ChEBI" id="CHEBI:57692"/>
    </cofactor>
</comment>
<feature type="binding site" evidence="10">
    <location>
        <begin position="61"/>
        <end position="64"/>
    </location>
    <ligand>
        <name>FMN</name>
        <dbReference type="ChEBI" id="CHEBI:58210"/>
    </ligand>
</feature>
<evidence type="ECO:0000256" key="5">
    <source>
        <dbReference type="ARBA" id="ARBA00022630"/>
    </source>
</evidence>
<keyword evidence="7 10" id="KW-0274">FAD</keyword>
<feature type="domain" description="Flavodoxin-like" evidence="11">
    <location>
        <begin position="8"/>
        <end position="152"/>
    </location>
</feature>
<dbReference type="GO" id="GO:0050661">
    <property type="term" value="F:NADP binding"/>
    <property type="evidence" value="ECO:0007669"/>
    <property type="project" value="UniProtKB-UniRule"/>
</dbReference>
<dbReference type="PROSITE" id="PS51384">
    <property type="entry name" value="FAD_FR"/>
    <property type="match status" value="1"/>
</dbReference>
<protein>
    <recommendedName>
        <fullName evidence="10">NADPH-dependent diflavin oxidoreductase 1</fullName>
        <ecNumber evidence="10">1.18.1.-</ecNumber>
    </recommendedName>
    <alternativeName>
        <fullName evidence="10">NADPH-dependent FMN and FAD-containing oxidoreductase</fullName>
    </alternativeName>
</protein>
<dbReference type="GO" id="GO:0005829">
    <property type="term" value="C:cytosol"/>
    <property type="evidence" value="ECO:0007669"/>
    <property type="project" value="TreeGrafter"/>
</dbReference>
<feature type="binding site" evidence="10">
    <location>
        <position position="134"/>
    </location>
    <ligand>
        <name>FMN</name>
        <dbReference type="ChEBI" id="CHEBI:58210"/>
    </ligand>
</feature>
<accession>A0A5N5N0T7</accession>
<comment type="caution">
    <text evidence="10">Lacks conserved residue(s) required for the propagation of feature annotation.</text>
</comment>
<name>A0A5N5N0T7_9ROSI</name>
<dbReference type="Pfam" id="PF00175">
    <property type="entry name" value="NAD_binding_1"/>
    <property type="match status" value="1"/>
</dbReference>
<dbReference type="Gene3D" id="3.40.50.360">
    <property type="match status" value="1"/>
</dbReference>
<dbReference type="GO" id="GO:0016651">
    <property type="term" value="F:oxidoreductase activity, acting on NAD(P)H"/>
    <property type="evidence" value="ECO:0007669"/>
    <property type="project" value="UniProtKB-UniRule"/>
</dbReference>
<dbReference type="InterPro" id="IPR028879">
    <property type="entry name" value="NDOR1"/>
</dbReference>